<dbReference type="EC" id="1.17.1.8" evidence="10 13"/>
<comment type="caution">
    <text evidence="13">Lacks conserved residue(s) required for the propagation of feature annotation.</text>
</comment>
<dbReference type="GO" id="GO:0016726">
    <property type="term" value="F:oxidoreductase activity, acting on CH or CH2 groups, NAD or NADP as acceptor"/>
    <property type="evidence" value="ECO:0007669"/>
    <property type="project" value="UniProtKB-UniRule"/>
</dbReference>
<dbReference type="InterPro" id="IPR022663">
    <property type="entry name" value="DapB_C"/>
</dbReference>
<evidence type="ECO:0000259" key="15">
    <source>
        <dbReference type="Pfam" id="PF05173"/>
    </source>
</evidence>
<dbReference type="GO" id="GO:0008839">
    <property type="term" value="F:4-hydroxy-tetrahydrodipicolinate reductase"/>
    <property type="evidence" value="ECO:0007669"/>
    <property type="project" value="UniProtKB-UniRule"/>
</dbReference>
<protein>
    <recommendedName>
        <fullName evidence="10 13">4-hydroxy-tetrahydrodipicolinate reductase</fullName>
        <shortName evidence="13">HTPA reductase</shortName>
        <ecNumber evidence="10 13">1.17.1.8</ecNumber>
    </recommendedName>
</protein>
<dbReference type="NCBIfam" id="TIGR00036">
    <property type="entry name" value="dapB"/>
    <property type="match status" value="1"/>
</dbReference>
<evidence type="ECO:0000256" key="11">
    <source>
        <dbReference type="ARBA" id="ARBA00049080"/>
    </source>
</evidence>
<dbReference type="EMBL" id="CP038231">
    <property type="protein sequence ID" value="QDH13311.1"/>
    <property type="molecule type" value="Genomic_DNA"/>
</dbReference>
<evidence type="ECO:0000256" key="10">
    <source>
        <dbReference type="ARBA" id="ARBA00038983"/>
    </source>
</evidence>
<evidence type="ECO:0000256" key="7">
    <source>
        <dbReference type="ARBA" id="ARBA00023027"/>
    </source>
</evidence>
<reference evidence="16 17" key="1">
    <citation type="submission" date="2019-03" db="EMBL/GenBank/DDBJ databases">
        <title>The complete genome sequence of Swingsia_sp. F3b2 LMG30590(T).</title>
        <authorList>
            <person name="Chua K.-O."/>
            <person name="Chan K.-G."/>
            <person name="See-Too W.-S."/>
        </authorList>
    </citation>
    <scope>NUCLEOTIDE SEQUENCE [LARGE SCALE GENOMIC DNA]</scope>
    <source>
        <strain evidence="16 17">F3b2</strain>
    </source>
</reference>
<keyword evidence="2 13" id="KW-0963">Cytoplasm</keyword>
<sequence length="277" mass="29057">MTTTATKPAPLRLGIAGITGRLGHLIAQEALKPHSGFTLAGGLTRHPEQAKGLVPEGTLLTNNPHDLAQSCDVLVDVSHHAQTIPLAEALMAVRQAGHKVSWVLGTTGLGGQEQAALQSAAQGLPVLVAANFSPALTALLTLARQLGATLPAEDYDAEIMEIHHRHKKDAPSGTALAIGHAVAEGRGVDFEQAKRIDQNSPRTDHKGAIGFASMRGGAVVGLHDLRFLGDDEEITLSHRALDRRVFARGALLAARWLGAPGRASGLYGMADALGLKW</sequence>
<dbReference type="GO" id="GO:0009089">
    <property type="term" value="P:lysine biosynthetic process via diaminopimelate"/>
    <property type="evidence" value="ECO:0007669"/>
    <property type="project" value="UniProtKB-UniRule"/>
</dbReference>
<evidence type="ECO:0000313" key="17">
    <source>
        <dbReference type="Proteomes" id="UP000318709"/>
    </source>
</evidence>
<comment type="caution">
    <text evidence="13">Was originally thought to be a dihydrodipicolinate reductase (DHDPR), catalyzing the conversion of dihydrodipicolinate to tetrahydrodipicolinate. However, it was shown in E.coli that the substrate of the enzymatic reaction is not dihydrodipicolinate (DHDP) but in fact (2S,4S)-4-hydroxy-2,3,4,5-tetrahydrodipicolinic acid (HTPA), the product released by the DapA-catalyzed reaction.</text>
</comment>
<evidence type="ECO:0000256" key="12">
    <source>
        <dbReference type="ARBA" id="ARBA00049396"/>
    </source>
</evidence>
<dbReference type="Gene3D" id="3.40.50.720">
    <property type="entry name" value="NAD(P)-binding Rossmann-like Domain"/>
    <property type="match status" value="1"/>
</dbReference>
<evidence type="ECO:0000256" key="13">
    <source>
        <dbReference type="HAMAP-Rule" id="MF_00102"/>
    </source>
</evidence>
<evidence type="ECO:0000313" key="16">
    <source>
        <dbReference type="EMBL" id="QDH13311.1"/>
    </source>
</evidence>
<evidence type="ECO:0000259" key="14">
    <source>
        <dbReference type="Pfam" id="PF01113"/>
    </source>
</evidence>
<comment type="catalytic activity">
    <reaction evidence="11 13">
        <text>(S)-2,3,4,5-tetrahydrodipicolinate + NADP(+) + H2O = (2S,4S)-4-hydroxy-2,3,4,5-tetrahydrodipicolinate + NADPH + H(+)</text>
        <dbReference type="Rhea" id="RHEA:35331"/>
        <dbReference type="ChEBI" id="CHEBI:15377"/>
        <dbReference type="ChEBI" id="CHEBI:15378"/>
        <dbReference type="ChEBI" id="CHEBI:16845"/>
        <dbReference type="ChEBI" id="CHEBI:57783"/>
        <dbReference type="ChEBI" id="CHEBI:58349"/>
        <dbReference type="ChEBI" id="CHEBI:67139"/>
        <dbReference type="EC" id="1.17.1.8"/>
    </reaction>
</comment>
<feature type="binding site" evidence="13">
    <location>
        <position position="164"/>
    </location>
    <ligand>
        <name>(S)-2,3,4,5-tetrahydrodipicolinate</name>
        <dbReference type="ChEBI" id="CHEBI:16845"/>
    </ligand>
</feature>
<name>A0A4Y6UAA7_9PROT</name>
<dbReference type="PANTHER" id="PTHR20836">
    <property type="entry name" value="DIHYDRODIPICOLINATE REDUCTASE"/>
    <property type="match status" value="1"/>
</dbReference>
<dbReference type="Gene3D" id="3.30.360.10">
    <property type="entry name" value="Dihydrodipicolinate Reductase, domain 2"/>
    <property type="match status" value="1"/>
</dbReference>
<keyword evidence="6 13" id="KW-0560">Oxidoreductase</keyword>
<keyword evidence="17" id="KW-1185">Reference proteome</keyword>
<dbReference type="PROSITE" id="PS01298">
    <property type="entry name" value="DAPB"/>
    <property type="match status" value="1"/>
</dbReference>
<dbReference type="Pfam" id="PF05173">
    <property type="entry name" value="DapB_C"/>
    <property type="match status" value="1"/>
</dbReference>
<keyword evidence="4 13" id="KW-0521">NADP</keyword>
<feature type="binding site" evidence="13">
    <location>
        <begin position="105"/>
        <end position="107"/>
    </location>
    <ligand>
        <name>NAD(+)</name>
        <dbReference type="ChEBI" id="CHEBI:57540"/>
    </ligand>
</feature>
<keyword evidence="5 13" id="KW-0220">Diaminopimelate biosynthesis</keyword>
<feature type="active site" description="Proton donor" evidence="13">
    <location>
        <position position="167"/>
    </location>
</feature>
<dbReference type="SUPFAM" id="SSF51735">
    <property type="entry name" value="NAD(P)-binding Rossmann-fold domains"/>
    <property type="match status" value="1"/>
</dbReference>
<evidence type="ECO:0000256" key="2">
    <source>
        <dbReference type="ARBA" id="ARBA00022490"/>
    </source>
</evidence>
<evidence type="ECO:0000256" key="9">
    <source>
        <dbReference type="ARBA" id="ARBA00037922"/>
    </source>
</evidence>
<keyword evidence="3 13" id="KW-0028">Amino-acid biosynthesis</keyword>
<comment type="similarity">
    <text evidence="1 13">Belongs to the DapB family.</text>
</comment>
<feature type="domain" description="Dihydrodipicolinate reductase N-terminal" evidence="14">
    <location>
        <begin position="12"/>
        <end position="132"/>
    </location>
</feature>
<dbReference type="GO" id="GO:0051287">
    <property type="term" value="F:NAD binding"/>
    <property type="evidence" value="ECO:0007669"/>
    <property type="project" value="UniProtKB-UniRule"/>
</dbReference>
<dbReference type="GO" id="GO:0005737">
    <property type="term" value="C:cytoplasm"/>
    <property type="evidence" value="ECO:0007669"/>
    <property type="project" value="UniProtKB-SubCell"/>
</dbReference>
<evidence type="ECO:0000256" key="8">
    <source>
        <dbReference type="ARBA" id="ARBA00023154"/>
    </source>
</evidence>
<dbReference type="UniPathway" id="UPA00034">
    <property type="reaction ID" value="UER00018"/>
</dbReference>
<accession>A0A4Y6UAA7</accession>
<comment type="subcellular location">
    <subcellularLocation>
        <location evidence="13">Cytoplasm</location>
    </subcellularLocation>
</comment>
<dbReference type="AlphaFoldDB" id="A0A4Y6UAA7"/>
<dbReference type="PIRSF" id="PIRSF000161">
    <property type="entry name" value="DHPR"/>
    <property type="match status" value="1"/>
</dbReference>
<feature type="binding site" evidence="13">
    <location>
        <begin position="129"/>
        <end position="132"/>
    </location>
    <ligand>
        <name>NAD(+)</name>
        <dbReference type="ChEBI" id="CHEBI:57540"/>
    </ligand>
</feature>
<keyword evidence="8 13" id="KW-0457">Lysine biosynthesis</keyword>
<dbReference type="PANTHER" id="PTHR20836:SF0">
    <property type="entry name" value="4-HYDROXY-TETRAHYDRODIPICOLINATE REDUCTASE 1, CHLOROPLASTIC-RELATED"/>
    <property type="match status" value="1"/>
</dbReference>
<comment type="pathway">
    <text evidence="9 13">Amino-acid biosynthesis; L-lysine biosynthesis via DAP pathway; (S)-tetrahydrodipicolinate from L-aspartate: step 4/4.</text>
</comment>
<feature type="active site" description="Proton donor/acceptor" evidence="13">
    <location>
        <position position="163"/>
    </location>
</feature>
<evidence type="ECO:0000256" key="3">
    <source>
        <dbReference type="ARBA" id="ARBA00022605"/>
    </source>
</evidence>
<dbReference type="HAMAP" id="MF_00102">
    <property type="entry name" value="DapB"/>
    <property type="match status" value="1"/>
</dbReference>
<dbReference type="InterPro" id="IPR022664">
    <property type="entry name" value="DapB_N_CS"/>
</dbReference>
<evidence type="ECO:0000256" key="1">
    <source>
        <dbReference type="ARBA" id="ARBA00006642"/>
    </source>
</evidence>
<comment type="catalytic activity">
    <reaction evidence="12 13">
        <text>(S)-2,3,4,5-tetrahydrodipicolinate + NAD(+) + H2O = (2S,4S)-4-hydroxy-2,3,4,5-tetrahydrodipicolinate + NADH + H(+)</text>
        <dbReference type="Rhea" id="RHEA:35323"/>
        <dbReference type="ChEBI" id="CHEBI:15377"/>
        <dbReference type="ChEBI" id="CHEBI:15378"/>
        <dbReference type="ChEBI" id="CHEBI:16845"/>
        <dbReference type="ChEBI" id="CHEBI:57540"/>
        <dbReference type="ChEBI" id="CHEBI:57945"/>
        <dbReference type="ChEBI" id="CHEBI:67139"/>
        <dbReference type="EC" id="1.17.1.8"/>
    </reaction>
</comment>
<feature type="domain" description="Dihydrodipicolinate reductase C-terminal" evidence="15">
    <location>
        <begin position="139"/>
        <end position="273"/>
    </location>
</feature>
<evidence type="ECO:0000256" key="6">
    <source>
        <dbReference type="ARBA" id="ARBA00023002"/>
    </source>
</evidence>
<dbReference type="InterPro" id="IPR000846">
    <property type="entry name" value="DapB_N"/>
</dbReference>
<feature type="binding site" evidence="13">
    <location>
        <begin position="173"/>
        <end position="174"/>
    </location>
    <ligand>
        <name>(S)-2,3,4,5-tetrahydrodipicolinate</name>
        <dbReference type="ChEBI" id="CHEBI:16845"/>
    </ligand>
</feature>
<dbReference type="OrthoDB" id="9790352at2"/>
<comment type="function">
    <text evidence="13">Catalyzes the conversion of 4-hydroxy-tetrahydrodipicolinate (HTPA) to tetrahydrodipicolinate.</text>
</comment>
<evidence type="ECO:0000256" key="5">
    <source>
        <dbReference type="ARBA" id="ARBA00022915"/>
    </source>
</evidence>
<dbReference type="Proteomes" id="UP000318709">
    <property type="component" value="Chromosome"/>
</dbReference>
<evidence type="ECO:0000256" key="4">
    <source>
        <dbReference type="ARBA" id="ARBA00022857"/>
    </source>
</evidence>
<dbReference type="InterPro" id="IPR023940">
    <property type="entry name" value="DHDPR_bac"/>
</dbReference>
<keyword evidence="7 13" id="KW-0520">NAD</keyword>
<dbReference type="CDD" id="cd02274">
    <property type="entry name" value="DHDPR_N"/>
    <property type="match status" value="1"/>
</dbReference>
<gene>
    <name evidence="13" type="primary">dapB</name>
    <name evidence="16" type="ORF">E3E12_02830</name>
</gene>
<organism evidence="16 17">
    <name type="scientific">Formicincola oecophyllae</name>
    <dbReference type="NCBI Taxonomy" id="2558361"/>
    <lineage>
        <taxon>Bacteria</taxon>
        <taxon>Pseudomonadati</taxon>
        <taxon>Pseudomonadota</taxon>
        <taxon>Alphaproteobacteria</taxon>
        <taxon>Acetobacterales</taxon>
        <taxon>Acetobacteraceae</taxon>
        <taxon>Formicincola</taxon>
    </lineage>
</organism>
<dbReference type="SUPFAM" id="SSF55347">
    <property type="entry name" value="Glyceraldehyde-3-phosphate dehydrogenase-like, C-terminal domain"/>
    <property type="match status" value="1"/>
</dbReference>
<proteinExistence type="inferred from homology"/>
<dbReference type="InterPro" id="IPR036291">
    <property type="entry name" value="NAD(P)-bd_dom_sf"/>
</dbReference>
<feature type="binding site" evidence="13">
    <location>
        <begin position="17"/>
        <end position="22"/>
    </location>
    <ligand>
        <name>NAD(+)</name>
        <dbReference type="ChEBI" id="CHEBI:57540"/>
    </ligand>
</feature>
<dbReference type="KEGG" id="swf:E3E12_02830"/>
<dbReference type="Pfam" id="PF01113">
    <property type="entry name" value="DapB_N"/>
    <property type="match status" value="1"/>
</dbReference>
<dbReference type="GO" id="GO:0050661">
    <property type="term" value="F:NADP binding"/>
    <property type="evidence" value="ECO:0007669"/>
    <property type="project" value="UniProtKB-UniRule"/>
</dbReference>
<dbReference type="GO" id="GO:0019877">
    <property type="term" value="P:diaminopimelate biosynthetic process"/>
    <property type="evidence" value="ECO:0007669"/>
    <property type="project" value="UniProtKB-UniRule"/>
</dbReference>
<comment type="subunit">
    <text evidence="13">Homotetramer.</text>
</comment>
<dbReference type="RefSeq" id="WP_141442972.1">
    <property type="nucleotide sequence ID" value="NZ_CP038231.1"/>
</dbReference>